<sequence length="98" mass="11390">MIKMQVLGDRNKVNLFMKDFKSLPQYHVITESIFNKFLDENVIGYTVFDLINPVCKPIVLQITTSNEKELLLDLRNAQVVKSDNGVTWIKGKVNDIYW</sequence>
<gene>
    <name evidence="1" type="ORF">DL897_07675</name>
</gene>
<proteinExistence type="predicted"/>
<reference evidence="1 2" key="1">
    <citation type="submission" date="2018-06" db="EMBL/GenBank/DDBJ databases">
        <title>Thermoflavimicrobium daqus sp. nov., a thermophilic microbe isolated from Moutai-flavour Daqu.</title>
        <authorList>
            <person name="Wang X."/>
            <person name="Zhou H."/>
        </authorList>
    </citation>
    <scope>NUCLEOTIDE SEQUENCE [LARGE SCALE GENOMIC DNA]</scope>
    <source>
        <strain evidence="1 2">FBKL4.011</strain>
    </source>
</reference>
<organism evidence="1 2">
    <name type="scientific">Thermoflavimicrobium daqui</name>
    <dbReference type="NCBI Taxonomy" id="2137476"/>
    <lineage>
        <taxon>Bacteria</taxon>
        <taxon>Bacillati</taxon>
        <taxon>Bacillota</taxon>
        <taxon>Bacilli</taxon>
        <taxon>Bacillales</taxon>
        <taxon>Thermoactinomycetaceae</taxon>
        <taxon>Thermoflavimicrobium</taxon>
    </lineage>
</organism>
<evidence type="ECO:0000313" key="2">
    <source>
        <dbReference type="Proteomes" id="UP000251213"/>
    </source>
</evidence>
<dbReference type="EMBL" id="QJKK01000003">
    <property type="protein sequence ID" value="RAL25941.1"/>
    <property type="molecule type" value="Genomic_DNA"/>
</dbReference>
<protein>
    <submittedName>
        <fullName evidence="1">Uncharacterized protein</fullName>
    </submittedName>
</protein>
<comment type="caution">
    <text evidence="1">The sequence shown here is derived from an EMBL/GenBank/DDBJ whole genome shotgun (WGS) entry which is preliminary data.</text>
</comment>
<accession>A0A364K6K6</accession>
<dbReference type="RefSeq" id="WP_113658555.1">
    <property type="nucleotide sequence ID" value="NZ_KZ845665.1"/>
</dbReference>
<reference evidence="1 2" key="2">
    <citation type="submission" date="2018-06" db="EMBL/GenBank/DDBJ databases">
        <authorList>
            <person name="Zhirakovskaya E."/>
        </authorList>
    </citation>
    <scope>NUCLEOTIDE SEQUENCE [LARGE SCALE GENOMIC DNA]</scope>
    <source>
        <strain evidence="1 2">FBKL4.011</strain>
    </source>
</reference>
<dbReference type="AlphaFoldDB" id="A0A364K6K6"/>
<dbReference type="Proteomes" id="UP000251213">
    <property type="component" value="Unassembled WGS sequence"/>
</dbReference>
<dbReference type="OrthoDB" id="2991173at2"/>
<keyword evidence="2" id="KW-1185">Reference proteome</keyword>
<name>A0A364K6K6_9BACL</name>
<evidence type="ECO:0000313" key="1">
    <source>
        <dbReference type="EMBL" id="RAL25941.1"/>
    </source>
</evidence>